<proteinExistence type="predicted"/>
<evidence type="ECO:0000313" key="1">
    <source>
        <dbReference type="EMBL" id="PJR12000.1"/>
    </source>
</evidence>
<dbReference type="AlphaFoldDB" id="A0A2J0YW40"/>
<name>A0A2J0YW40_RHIML</name>
<accession>A0A2J0YW40</accession>
<comment type="caution">
    <text evidence="1">The sequence shown here is derived from an EMBL/GenBank/DDBJ whole genome shotgun (WGS) entry which is preliminary data.</text>
</comment>
<reference evidence="1 2" key="1">
    <citation type="submission" date="2017-06" db="EMBL/GenBank/DDBJ databases">
        <title>Ensifer strains isolated from leguminous trees and herbs display diverse denitrification phenotypes with some acting as strong N2O sinks.</title>
        <authorList>
            <person name="Woliy K."/>
            <person name="Mania D."/>
            <person name="Bakken L.R."/>
            <person name="Frostegard A."/>
        </authorList>
    </citation>
    <scope>NUCLEOTIDE SEQUENCE [LARGE SCALE GENOMIC DNA]</scope>
    <source>
        <strain evidence="1 2">AC50a</strain>
    </source>
</reference>
<evidence type="ECO:0000313" key="2">
    <source>
        <dbReference type="Proteomes" id="UP000231987"/>
    </source>
</evidence>
<protein>
    <submittedName>
        <fullName evidence="1">Uncharacterized protein</fullName>
    </submittedName>
</protein>
<dbReference type="Proteomes" id="UP000231987">
    <property type="component" value="Unassembled WGS sequence"/>
</dbReference>
<gene>
    <name evidence="1" type="ORF">CEJ86_26615</name>
</gene>
<sequence>MPIPVAPTRQKLDTGVDAAGAEAATVVIECLERDEESVRGFPPASRSNLLESITFVIFGLLDQKSS</sequence>
<organism evidence="1 2">
    <name type="scientific">Rhizobium meliloti</name>
    <name type="common">Ensifer meliloti</name>
    <name type="synonym">Sinorhizobium meliloti</name>
    <dbReference type="NCBI Taxonomy" id="382"/>
    <lineage>
        <taxon>Bacteria</taxon>
        <taxon>Pseudomonadati</taxon>
        <taxon>Pseudomonadota</taxon>
        <taxon>Alphaproteobacteria</taxon>
        <taxon>Hyphomicrobiales</taxon>
        <taxon>Rhizobiaceae</taxon>
        <taxon>Sinorhizobium/Ensifer group</taxon>
        <taxon>Sinorhizobium</taxon>
    </lineage>
</organism>
<dbReference type="EMBL" id="NJGD01000017">
    <property type="protein sequence ID" value="PJR12000.1"/>
    <property type="molecule type" value="Genomic_DNA"/>
</dbReference>